<comment type="caution">
    <text evidence="1">The sequence shown here is derived from an EMBL/GenBank/DDBJ whole genome shotgun (WGS) entry which is preliminary data.</text>
</comment>
<dbReference type="AlphaFoldDB" id="N6VRA0"/>
<dbReference type="PATRIC" id="fig|1069083.5.peg.1269"/>
<accession>N6VRA0</accession>
<dbReference type="GO" id="GO:0008168">
    <property type="term" value="F:methyltransferase activity"/>
    <property type="evidence" value="ECO:0007669"/>
    <property type="project" value="UniProtKB-KW"/>
</dbReference>
<evidence type="ECO:0000313" key="1">
    <source>
        <dbReference type="EMBL" id="ENN95681.1"/>
    </source>
</evidence>
<dbReference type="STRING" id="1069083.GCA_000371805_00998"/>
<dbReference type="GO" id="GO:0032259">
    <property type="term" value="P:methylation"/>
    <property type="evidence" value="ECO:0007669"/>
    <property type="project" value="UniProtKB-KW"/>
</dbReference>
<keyword evidence="1" id="KW-0489">Methyltransferase</keyword>
<reference evidence="1 2" key="1">
    <citation type="journal article" date="2013" name="Genome Announc.">
        <title>Draft Genome Sequence of a Highly Flagellated, Fast-Swimming Archaeon, Methanocaldococcus villosus Strain KIN24-T80 (DSM 22612).</title>
        <authorList>
            <person name="Thennarasu S."/>
            <person name="Polireddy D."/>
            <person name="Antony A."/>
            <person name="Yada M.R."/>
            <person name="Algarawi S."/>
            <person name="Sivakumar N."/>
        </authorList>
    </citation>
    <scope>NUCLEOTIDE SEQUENCE [LARGE SCALE GENOMIC DNA]</scope>
    <source>
        <strain evidence="1 2">KIN24-T80</strain>
    </source>
</reference>
<dbReference type="Gene3D" id="3.40.50.150">
    <property type="entry name" value="Vaccinia Virus protein VP39"/>
    <property type="match status" value="1"/>
</dbReference>
<dbReference type="InterPro" id="IPR029063">
    <property type="entry name" value="SAM-dependent_MTases_sf"/>
</dbReference>
<sequence length="240" mass="28240">MTFIFQKELSHIKNFLRLYASNRYIYLRKYIKSNKKSKIRLLDVGCGVHSPKVIEALFSTKVEYYGIDKIDIKDSLDKKYSRMRFIKIDLEKELEILDKKLKNNFFDFIMMNHVIEHLENGLEVVSVLCKKLKEGGGFYIEYPGVRSLSLPSMKGTLNFCDDPTHKRIYSIQEIGNVLLKNNFRIIKAGVVRNPLMISLIPFRLIESIFYNYSKASIFWDLFGFAEFIYAIKKNNSYKHN</sequence>
<protein>
    <submittedName>
        <fullName evidence="1">SAM-dependent methyltransferase</fullName>
    </submittedName>
</protein>
<evidence type="ECO:0000313" key="2">
    <source>
        <dbReference type="Proteomes" id="UP000053695"/>
    </source>
</evidence>
<dbReference type="SUPFAM" id="SSF53335">
    <property type="entry name" value="S-adenosyl-L-methionine-dependent methyltransferases"/>
    <property type="match status" value="1"/>
</dbReference>
<dbReference type="CDD" id="cd02440">
    <property type="entry name" value="AdoMet_MTases"/>
    <property type="match status" value="1"/>
</dbReference>
<proteinExistence type="predicted"/>
<name>N6VRA0_9EURY</name>
<dbReference type="RefSeq" id="WP_004593623.1">
    <property type="nucleotide sequence ID" value="NZ_APMM01000053.1"/>
</dbReference>
<dbReference type="EMBL" id="APMM01000053">
    <property type="protein sequence ID" value="ENN95681.1"/>
    <property type="molecule type" value="Genomic_DNA"/>
</dbReference>
<gene>
    <name evidence="1" type="ORF">J422_06523</name>
</gene>
<keyword evidence="1" id="KW-0808">Transferase</keyword>
<organism evidence="1 2">
    <name type="scientific">Methanocaldococcus villosus KIN24-T80</name>
    <dbReference type="NCBI Taxonomy" id="1069083"/>
    <lineage>
        <taxon>Archaea</taxon>
        <taxon>Methanobacteriati</taxon>
        <taxon>Methanobacteriota</taxon>
        <taxon>Methanomada group</taxon>
        <taxon>Methanococci</taxon>
        <taxon>Methanococcales</taxon>
        <taxon>Methanocaldococcaceae</taxon>
        <taxon>Methanocaldococcus</taxon>
    </lineage>
</organism>
<keyword evidence="2" id="KW-1185">Reference proteome</keyword>
<dbReference type="Pfam" id="PF13489">
    <property type="entry name" value="Methyltransf_23"/>
    <property type="match status" value="1"/>
</dbReference>
<dbReference type="Proteomes" id="UP000053695">
    <property type="component" value="Unassembled WGS sequence"/>
</dbReference>